<dbReference type="AlphaFoldDB" id="A0AA38FYR3"/>
<protein>
    <recommendedName>
        <fullName evidence="9">AP2/ERF domain-containing protein</fullName>
    </recommendedName>
</protein>
<comment type="similarity">
    <text evidence="7">Belongs to the AP2/ERF transcription factor family. ERF subfamily.</text>
</comment>
<dbReference type="InterPro" id="IPR001471">
    <property type="entry name" value="AP2/ERF_dom"/>
</dbReference>
<dbReference type="Gene3D" id="3.30.730.10">
    <property type="entry name" value="AP2/ERF domain"/>
    <property type="match status" value="1"/>
</dbReference>
<dbReference type="InterPro" id="IPR045277">
    <property type="entry name" value="DRE1A-I"/>
</dbReference>
<keyword evidence="5" id="KW-0804">Transcription</keyword>
<evidence type="ECO:0000256" key="3">
    <source>
        <dbReference type="ARBA" id="ARBA00023125"/>
    </source>
</evidence>
<evidence type="ECO:0000313" key="11">
    <source>
        <dbReference type="Proteomes" id="UP000824469"/>
    </source>
</evidence>
<dbReference type="CDD" id="cd00018">
    <property type="entry name" value="AP2"/>
    <property type="match status" value="1"/>
</dbReference>
<reference evidence="10 11" key="1">
    <citation type="journal article" date="2021" name="Nat. Plants">
        <title>The Taxus genome provides insights into paclitaxel biosynthesis.</title>
        <authorList>
            <person name="Xiong X."/>
            <person name="Gou J."/>
            <person name="Liao Q."/>
            <person name="Li Y."/>
            <person name="Zhou Q."/>
            <person name="Bi G."/>
            <person name="Li C."/>
            <person name="Du R."/>
            <person name="Wang X."/>
            <person name="Sun T."/>
            <person name="Guo L."/>
            <person name="Liang H."/>
            <person name="Lu P."/>
            <person name="Wu Y."/>
            <person name="Zhang Z."/>
            <person name="Ro D.K."/>
            <person name="Shang Y."/>
            <person name="Huang S."/>
            <person name="Yan J."/>
        </authorList>
    </citation>
    <scope>NUCLEOTIDE SEQUENCE [LARGE SCALE GENOMIC DNA]</scope>
    <source>
        <strain evidence="10">Ta-2019</strain>
    </source>
</reference>
<dbReference type="SUPFAM" id="SSF54171">
    <property type="entry name" value="DNA-binding domain"/>
    <property type="match status" value="1"/>
</dbReference>
<keyword evidence="11" id="KW-1185">Reference proteome</keyword>
<evidence type="ECO:0000256" key="2">
    <source>
        <dbReference type="ARBA" id="ARBA00023015"/>
    </source>
</evidence>
<comment type="caution">
    <text evidence="10">The sequence shown here is derived from an EMBL/GenBank/DDBJ whole genome shotgun (WGS) entry which is preliminary data.</text>
</comment>
<accession>A0AA38FYR3</accession>
<feature type="non-terminal residue" evidence="10">
    <location>
        <position position="1"/>
    </location>
</feature>
<dbReference type="PROSITE" id="PS51032">
    <property type="entry name" value="AP2_ERF"/>
    <property type="match status" value="1"/>
</dbReference>
<comment type="subcellular location">
    <subcellularLocation>
        <location evidence="1">Nucleus</location>
    </subcellularLocation>
</comment>
<dbReference type="GO" id="GO:0003700">
    <property type="term" value="F:DNA-binding transcription factor activity"/>
    <property type="evidence" value="ECO:0007669"/>
    <property type="project" value="InterPro"/>
</dbReference>
<keyword evidence="6" id="KW-0539">Nucleus</keyword>
<dbReference type="Pfam" id="PF00847">
    <property type="entry name" value="AP2"/>
    <property type="match status" value="1"/>
</dbReference>
<keyword evidence="4" id="KW-0010">Activator</keyword>
<dbReference type="FunFam" id="3.30.730.10:FF:000001">
    <property type="entry name" value="Ethylene-responsive transcription factor 2"/>
    <property type="match status" value="1"/>
</dbReference>
<feature type="region of interest" description="Disordered" evidence="8">
    <location>
        <begin position="1"/>
        <end position="22"/>
    </location>
</feature>
<dbReference type="PANTHER" id="PTHR31839">
    <property type="entry name" value="DEHYDRATION-RESPONSIVE ELEMENT-BINDING PROTEIN 1D"/>
    <property type="match status" value="1"/>
</dbReference>
<evidence type="ECO:0000313" key="10">
    <source>
        <dbReference type="EMBL" id="KAH9313142.1"/>
    </source>
</evidence>
<dbReference type="SMART" id="SM00380">
    <property type="entry name" value="AP2"/>
    <property type="match status" value="1"/>
</dbReference>
<feature type="domain" description="AP2/ERF" evidence="9">
    <location>
        <begin position="21"/>
        <end position="79"/>
    </location>
</feature>
<feature type="non-terminal residue" evidence="10">
    <location>
        <position position="163"/>
    </location>
</feature>
<evidence type="ECO:0000256" key="7">
    <source>
        <dbReference type="ARBA" id="ARBA00024343"/>
    </source>
</evidence>
<feature type="compositionally biased region" description="Basic and acidic residues" evidence="8">
    <location>
        <begin position="1"/>
        <end position="19"/>
    </location>
</feature>
<dbReference type="InterPro" id="IPR016177">
    <property type="entry name" value="DNA-bd_dom_sf"/>
</dbReference>
<evidence type="ECO:0000259" key="9">
    <source>
        <dbReference type="PROSITE" id="PS51032"/>
    </source>
</evidence>
<dbReference type="PANTHER" id="PTHR31839:SF85">
    <property type="entry name" value="AP2_ERF DOMAIN-CONTAINING PROTEIN"/>
    <property type="match status" value="1"/>
</dbReference>
<dbReference type="EMBL" id="JAHRHJ020000006">
    <property type="protein sequence ID" value="KAH9313142.1"/>
    <property type="molecule type" value="Genomic_DNA"/>
</dbReference>
<evidence type="ECO:0000256" key="8">
    <source>
        <dbReference type="SAM" id="MobiDB-lite"/>
    </source>
</evidence>
<evidence type="ECO:0000256" key="4">
    <source>
        <dbReference type="ARBA" id="ARBA00023159"/>
    </source>
</evidence>
<name>A0AA38FYR3_TAXCH</name>
<proteinExistence type="inferred from homology"/>
<dbReference type="OMA" id="YASSENY"/>
<evidence type="ECO:0000256" key="1">
    <source>
        <dbReference type="ARBA" id="ARBA00004123"/>
    </source>
</evidence>
<dbReference type="PRINTS" id="PR00367">
    <property type="entry name" value="ETHRSPELEMNT"/>
</dbReference>
<evidence type="ECO:0000256" key="5">
    <source>
        <dbReference type="ARBA" id="ARBA00023163"/>
    </source>
</evidence>
<evidence type="ECO:0000256" key="6">
    <source>
        <dbReference type="ARBA" id="ARBA00023242"/>
    </source>
</evidence>
<keyword evidence="3" id="KW-0238">DNA-binding</keyword>
<keyword evidence="2" id="KW-0805">Transcription regulation</keyword>
<sequence length="163" mass="18290">KDETEKQVNVRKREGDTKHPYYRGVRRRPNYCKWVSEIRQPKKNSRIWLGSFDSAEMAARAHDVAALALRGARAYLNFPDSVSSLPIPRSNSPKDIQAAALAAAISSPHPTPNDPNPCHVDTDVDVDIMGDLDVDNMLKNMAEGMMLTPPRLYHPESPDYDYG</sequence>
<dbReference type="GO" id="GO:0003677">
    <property type="term" value="F:DNA binding"/>
    <property type="evidence" value="ECO:0007669"/>
    <property type="project" value="UniProtKB-KW"/>
</dbReference>
<organism evidence="10 11">
    <name type="scientific">Taxus chinensis</name>
    <name type="common">Chinese yew</name>
    <name type="synonym">Taxus wallichiana var. chinensis</name>
    <dbReference type="NCBI Taxonomy" id="29808"/>
    <lineage>
        <taxon>Eukaryota</taxon>
        <taxon>Viridiplantae</taxon>
        <taxon>Streptophyta</taxon>
        <taxon>Embryophyta</taxon>
        <taxon>Tracheophyta</taxon>
        <taxon>Spermatophyta</taxon>
        <taxon>Pinopsida</taxon>
        <taxon>Pinidae</taxon>
        <taxon>Conifers II</taxon>
        <taxon>Cupressales</taxon>
        <taxon>Taxaceae</taxon>
        <taxon>Taxus</taxon>
    </lineage>
</organism>
<gene>
    <name evidence="10" type="ORF">KI387_028177</name>
</gene>
<dbReference type="InterPro" id="IPR036955">
    <property type="entry name" value="AP2/ERF_dom_sf"/>
</dbReference>
<dbReference type="GO" id="GO:0005634">
    <property type="term" value="C:nucleus"/>
    <property type="evidence" value="ECO:0007669"/>
    <property type="project" value="UniProtKB-SubCell"/>
</dbReference>
<dbReference type="Proteomes" id="UP000824469">
    <property type="component" value="Unassembled WGS sequence"/>
</dbReference>